<evidence type="ECO:0000256" key="7">
    <source>
        <dbReference type="ARBA" id="ARBA00023136"/>
    </source>
</evidence>
<comment type="subcellular location">
    <subcellularLocation>
        <location evidence="1 8">Cell membrane</location>
        <topology evidence="1 8">Multi-pass membrane protein</topology>
    </subcellularLocation>
</comment>
<feature type="transmembrane region" description="Helical" evidence="8">
    <location>
        <begin position="44"/>
        <end position="62"/>
    </location>
</feature>
<dbReference type="PANTHER" id="PTHR30269">
    <property type="entry name" value="TRANSMEMBRANE PROTEIN YFCA"/>
    <property type="match status" value="1"/>
</dbReference>
<proteinExistence type="inferred from homology"/>
<feature type="transmembrane region" description="Helical" evidence="8">
    <location>
        <begin position="74"/>
        <end position="93"/>
    </location>
</feature>
<feature type="transmembrane region" description="Helical" evidence="8">
    <location>
        <begin position="99"/>
        <end position="116"/>
    </location>
</feature>
<dbReference type="Pfam" id="PF01925">
    <property type="entry name" value="TauE"/>
    <property type="match status" value="1"/>
</dbReference>
<comment type="similarity">
    <text evidence="2 8">Belongs to the 4-toluene sulfonate uptake permease (TSUP) (TC 2.A.102) family.</text>
</comment>
<keyword evidence="3" id="KW-0813">Transport</keyword>
<dbReference type="EMBL" id="CP019312">
    <property type="protein sequence ID" value="APX13221.1"/>
    <property type="molecule type" value="Genomic_DNA"/>
</dbReference>
<dbReference type="Proteomes" id="UP000186336">
    <property type="component" value="Chromosome"/>
</dbReference>
<feature type="transmembrane region" description="Helical" evidence="8">
    <location>
        <begin position="226"/>
        <end position="247"/>
    </location>
</feature>
<evidence type="ECO:0000256" key="2">
    <source>
        <dbReference type="ARBA" id="ARBA00009142"/>
    </source>
</evidence>
<dbReference type="RefSeq" id="WP_076629655.1">
    <property type="nucleotide sequence ID" value="NZ_CP019312.1"/>
</dbReference>
<dbReference type="InterPro" id="IPR002781">
    <property type="entry name" value="TM_pro_TauE-like"/>
</dbReference>
<name>A0A1P8MYU8_9RHOB</name>
<keyword evidence="7 8" id="KW-0472">Membrane</keyword>
<dbReference type="KEGG" id="tom:BWR18_17165"/>
<evidence type="ECO:0000256" key="6">
    <source>
        <dbReference type="ARBA" id="ARBA00022989"/>
    </source>
</evidence>
<evidence type="ECO:0000256" key="5">
    <source>
        <dbReference type="ARBA" id="ARBA00022692"/>
    </source>
</evidence>
<evidence type="ECO:0000256" key="3">
    <source>
        <dbReference type="ARBA" id="ARBA00022448"/>
    </source>
</evidence>
<organism evidence="9 10">
    <name type="scientific">Tateyamaria omphalii</name>
    <dbReference type="NCBI Taxonomy" id="299262"/>
    <lineage>
        <taxon>Bacteria</taxon>
        <taxon>Pseudomonadati</taxon>
        <taxon>Pseudomonadota</taxon>
        <taxon>Alphaproteobacteria</taxon>
        <taxon>Rhodobacterales</taxon>
        <taxon>Roseobacteraceae</taxon>
        <taxon>Tateyamaria</taxon>
    </lineage>
</organism>
<keyword evidence="4 8" id="KW-1003">Cell membrane</keyword>
<dbReference type="GO" id="GO:0005886">
    <property type="term" value="C:plasma membrane"/>
    <property type="evidence" value="ECO:0007669"/>
    <property type="project" value="UniProtKB-SubCell"/>
</dbReference>
<keyword evidence="6 8" id="KW-1133">Transmembrane helix</keyword>
<reference evidence="9 10" key="1">
    <citation type="submission" date="2017-01" db="EMBL/GenBank/DDBJ databases">
        <title>Complete genome of Tateyamaria omphalii DOK1-4 isolated from seawater in Dokdo.</title>
        <authorList>
            <person name="Kim J.H."/>
            <person name="Chi W.-J."/>
        </authorList>
    </citation>
    <scope>NUCLEOTIDE SEQUENCE [LARGE SCALE GENOMIC DNA]</scope>
    <source>
        <strain evidence="9 10">DOK1-4</strain>
    </source>
</reference>
<evidence type="ECO:0000313" key="10">
    <source>
        <dbReference type="Proteomes" id="UP000186336"/>
    </source>
</evidence>
<dbReference type="STRING" id="299262.BWR18_17165"/>
<evidence type="ECO:0000256" key="4">
    <source>
        <dbReference type="ARBA" id="ARBA00022475"/>
    </source>
</evidence>
<evidence type="ECO:0000313" key="9">
    <source>
        <dbReference type="EMBL" id="APX13221.1"/>
    </source>
</evidence>
<accession>A0A1P8MYU8</accession>
<dbReference type="OrthoDB" id="9800873at2"/>
<evidence type="ECO:0000256" key="8">
    <source>
        <dbReference type="RuleBase" id="RU363041"/>
    </source>
</evidence>
<keyword evidence="10" id="KW-1185">Reference proteome</keyword>
<dbReference type="AlphaFoldDB" id="A0A1P8MYU8"/>
<sequence length="248" mass="26648">MPDLSMIAFASAVLLLAGAVKGFIGLGMPTVALALLTLQLDARSAVTLIVIPMLLSNVWQFWRGPDMAGCIKQHWRYAVILGLCVAATVWVSQSAPDRFLRVVLGVFVLAFCFFSWRNIVPAIPDHRVRLFEGMSAVIAGLVGGLTAAWAPPLAMYLTGLRLERDAFVQALGFLIAAGSVSIFVMFIAVGHSAPPDLAVSAVLLIPALIGFSVGERLRHRTDPERFKTYFLGAFSVLGANLVLGALLR</sequence>
<evidence type="ECO:0000256" key="1">
    <source>
        <dbReference type="ARBA" id="ARBA00004651"/>
    </source>
</evidence>
<dbReference type="PANTHER" id="PTHR30269:SF32">
    <property type="entry name" value="MEMBRANE TRANSPORTER PROTEIN-RELATED"/>
    <property type="match status" value="1"/>
</dbReference>
<feature type="transmembrane region" description="Helical" evidence="8">
    <location>
        <begin position="197"/>
        <end position="214"/>
    </location>
</feature>
<dbReference type="InterPro" id="IPR052017">
    <property type="entry name" value="TSUP"/>
</dbReference>
<gene>
    <name evidence="9" type="ORF">BWR18_17165</name>
</gene>
<feature type="transmembrane region" description="Helical" evidence="8">
    <location>
        <begin position="128"/>
        <end position="150"/>
    </location>
</feature>
<protein>
    <recommendedName>
        <fullName evidence="8">Probable membrane transporter protein</fullName>
    </recommendedName>
</protein>
<feature type="transmembrane region" description="Helical" evidence="8">
    <location>
        <begin position="170"/>
        <end position="190"/>
    </location>
</feature>
<keyword evidence="5 8" id="KW-0812">Transmembrane</keyword>